<protein>
    <submittedName>
        <fullName evidence="1">Uncharacterized protein</fullName>
    </submittedName>
</protein>
<name>A0ACA8R1X6_METAZ</name>
<keyword evidence="2" id="KW-1185">Reference proteome</keyword>
<organism evidence="1 2">
    <name type="scientific">Methanobrevibacter arboriphilus</name>
    <dbReference type="NCBI Taxonomy" id="39441"/>
    <lineage>
        <taxon>Archaea</taxon>
        <taxon>Methanobacteriati</taxon>
        <taxon>Methanobacteriota</taxon>
        <taxon>Methanomada group</taxon>
        <taxon>Methanobacteria</taxon>
        <taxon>Methanobacteriales</taxon>
        <taxon>Methanobacteriaceae</taxon>
        <taxon>Methanobrevibacter</taxon>
    </lineage>
</organism>
<proteinExistence type="predicted"/>
<sequence>MNIGNIPPHDTNLEEPSETNIPIFSEELARKILIELDGWQLINSEDTESDGSSQLFIDHDDEEQLKNISINHNVSIKEVEDFFNKAFDEALSYTNRYDIDDLDEIKARLFFNGVIKLTASNLWLKYNTSVTVNNDEGTIDYGQGGKLFKKYLTIIEPFIKGVHIEISAI</sequence>
<accession>A0ACA8R1X6</accession>
<evidence type="ECO:0000313" key="2">
    <source>
        <dbReference type="Proteomes" id="UP000825015"/>
    </source>
</evidence>
<evidence type="ECO:0000313" key="1">
    <source>
        <dbReference type="EMBL" id="BBL61510.1"/>
    </source>
</evidence>
<reference evidence="1" key="1">
    <citation type="submission" date="2019-06" db="EMBL/GenBank/DDBJ databases">
        <title>Complete genome sequence of Methanobrevibacter arboriphilus strain SA.</title>
        <authorList>
            <person name="Asakawa S."/>
        </authorList>
    </citation>
    <scope>NUCLEOTIDE SEQUENCE</scope>
    <source>
        <strain evidence="1">SA</strain>
    </source>
</reference>
<gene>
    <name evidence="1" type="ORF">MarbSA_05500</name>
</gene>
<dbReference type="Proteomes" id="UP000825015">
    <property type="component" value="Chromosome"/>
</dbReference>
<dbReference type="EMBL" id="AP019779">
    <property type="protein sequence ID" value="BBL61510.1"/>
    <property type="molecule type" value="Genomic_DNA"/>
</dbReference>